<dbReference type="PANTHER" id="PTHR42970">
    <property type="entry name" value="PECTATE LYASE C-RELATED"/>
    <property type="match status" value="1"/>
</dbReference>
<accession>X0S014</accession>
<evidence type="ECO:0000256" key="1">
    <source>
        <dbReference type="ARBA" id="ARBA00022723"/>
    </source>
</evidence>
<keyword evidence="1" id="KW-0479">Metal-binding</keyword>
<evidence type="ECO:0008006" key="4">
    <source>
        <dbReference type="Google" id="ProtNLM"/>
    </source>
</evidence>
<protein>
    <recommendedName>
        <fullName evidence="4">Pectate lyase domain-containing protein</fullName>
    </recommendedName>
</protein>
<feature type="non-terminal residue" evidence="3">
    <location>
        <position position="296"/>
    </location>
</feature>
<dbReference type="EMBL" id="BARS01003802">
    <property type="protein sequence ID" value="GAF68596.1"/>
    <property type="molecule type" value="Genomic_DNA"/>
</dbReference>
<dbReference type="PANTHER" id="PTHR42970:SF1">
    <property type="entry name" value="PECTATE LYASE C-RELATED"/>
    <property type="match status" value="1"/>
</dbReference>
<dbReference type="InterPro" id="IPR052063">
    <property type="entry name" value="Polysaccharide_Lyase_1"/>
</dbReference>
<keyword evidence="2" id="KW-0325">Glycoprotein</keyword>
<sequence length="296" mass="30913">MRASRALIAVLALLLSAAAAAQPPVPVFPGAQGFGIETSAGRGGRIIRVTTLAARGPGSLVEALESGGPRIVVFEVGGVIDLEKRTVDVTEPYLTVAGQTAPSPGVTIIRGGIRIRTHDVLIQHIRVRPGDAGEPKRSGWEPDGISAWEASAYNVVIDHCSVSWAVDENMSASGPISRGPEGTARNVTFSNCIIAEGLHDSSHRKGPHSKGSLIHNFCSNIAIIGNLYAHNHDRNPFFKADAAGVVVNNVIYNPGVAAISLGYLASEYDGLAVTLSNAQVTVVGNILLHGPDTTRG</sequence>
<dbReference type="InterPro" id="IPR011050">
    <property type="entry name" value="Pectin_lyase_fold/virulence"/>
</dbReference>
<proteinExistence type="predicted"/>
<comment type="caution">
    <text evidence="3">The sequence shown here is derived from an EMBL/GenBank/DDBJ whole genome shotgun (WGS) entry which is preliminary data.</text>
</comment>
<reference evidence="3" key="1">
    <citation type="journal article" date="2014" name="Front. Microbiol.">
        <title>High frequency of phylogenetically diverse reductive dehalogenase-homologous genes in deep subseafloor sedimentary metagenomes.</title>
        <authorList>
            <person name="Kawai M."/>
            <person name="Futagami T."/>
            <person name="Toyoda A."/>
            <person name="Takaki Y."/>
            <person name="Nishi S."/>
            <person name="Hori S."/>
            <person name="Arai W."/>
            <person name="Tsubouchi T."/>
            <person name="Morono Y."/>
            <person name="Uchiyama I."/>
            <person name="Ito T."/>
            <person name="Fujiyama A."/>
            <person name="Inagaki F."/>
            <person name="Takami H."/>
        </authorList>
    </citation>
    <scope>NUCLEOTIDE SEQUENCE</scope>
    <source>
        <strain evidence="3">Expedition CK06-06</strain>
    </source>
</reference>
<dbReference type="AlphaFoldDB" id="X0S014"/>
<gene>
    <name evidence="3" type="ORF">S01H1_07365</name>
</gene>
<evidence type="ECO:0000256" key="2">
    <source>
        <dbReference type="ARBA" id="ARBA00023180"/>
    </source>
</evidence>
<organism evidence="3">
    <name type="scientific">marine sediment metagenome</name>
    <dbReference type="NCBI Taxonomy" id="412755"/>
    <lineage>
        <taxon>unclassified sequences</taxon>
        <taxon>metagenomes</taxon>
        <taxon>ecological metagenomes</taxon>
    </lineage>
</organism>
<dbReference type="SUPFAM" id="SSF51126">
    <property type="entry name" value="Pectin lyase-like"/>
    <property type="match status" value="1"/>
</dbReference>
<dbReference type="InterPro" id="IPR012334">
    <property type="entry name" value="Pectin_lyas_fold"/>
</dbReference>
<name>X0S014_9ZZZZ</name>
<evidence type="ECO:0000313" key="3">
    <source>
        <dbReference type="EMBL" id="GAF68596.1"/>
    </source>
</evidence>
<dbReference type="GO" id="GO:0046872">
    <property type="term" value="F:metal ion binding"/>
    <property type="evidence" value="ECO:0007669"/>
    <property type="project" value="UniProtKB-KW"/>
</dbReference>
<dbReference type="Gene3D" id="2.160.20.10">
    <property type="entry name" value="Single-stranded right-handed beta-helix, Pectin lyase-like"/>
    <property type="match status" value="1"/>
</dbReference>